<keyword evidence="1" id="KW-0812">Transmembrane</keyword>
<accession>A6VW75</accession>
<name>A6VW75_MARMS</name>
<proteinExistence type="predicted"/>
<evidence type="ECO:0000313" key="2">
    <source>
        <dbReference type="EMBL" id="ABR70704.1"/>
    </source>
</evidence>
<keyword evidence="1" id="KW-0472">Membrane</keyword>
<feature type="transmembrane region" description="Helical" evidence="1">
    <location>
        <begin position="23"/>
        <end position="40"/>
    </location>
</feature>
<dbReference type="KEGG" id="mmw:Mmwyl1_1779"/>
<dbReference type="STRING" id="400668.Mmwyl1_1779"/>
<sequence length="103" mass="12149">MCGEDPISGESFEHRRDRFEGRLLFLVSVFAIDVCAYAVMNNYLHVVLHINVEKASKWSTLEVLQRWYKLHKGTVFTQQFVRGESLPDETFRNRLIDISWFIP</sequence>
<keyword evidence="1" id="KW-1133">Transmembrane helix</keyword>
<dbReference type="eggNOG" id="COG1943">
    <property type="taxonomic scope" value="Bacteria"/>
</dbReference>
<evidence type="ECO:0000256" key="1">
    <source>
        <dbReference type="SAM" id="Phobius"/>
    </source>
</evidence>
<dbReference type="HOGENOM" id="CLU_053827_1_1_6"/>
<gene>
    <name evidence="2" type="ordered locus">Mmwyl1_1779</name>
</gene>
<evidence type="ECO:0008006" key="3">
    <source>
        <dbReference type="Google" id="ProtNLM"/>
    </source>
</evidence>
<reference evidence="2" key="1">
    <citation type="submission" date="2007-06" db="EMBL/GenBank/DDBJ databases">
        <title>Complete sequence of Marinomonas sp. MWYL1.</title>
        <authorList>
            <consortium name="US DOE Joint Genome Institute"/>
            <person name="Copeland A."/>
            <person name="Lucas S."/>
            <person name="Lapidus A."/>
            <person name="Barry K."/>
            <person name="Glavina del Rio T."/>
            <person name="Dalin E."/>
            <person name="Tice H."/>
            <person name="Pitluck S."/>
            <person name="Kiss H."/>
            <person name="Brettin T."/>
            <person name="Bruce D."/>
            <person name="Detter J.C."/>
            <person name="Han C."/>
            <person name="Schmutz J."/>
            <person name="Larimer F."/>
            <person name="Land M."/>
            <person name="Hauser L."/>
            <person name="Kyrpides N."/>
            <person name="Kim E."/>
            <person name="Johnston A.W.B."/>
            <person name="Todd J.D."/>
            <person name="Rogers R."/>
            <person name="Wexler M."/>
            <person name="Bond P.L."/>
            <person name="Li Y."/>
            <person name="Richardson P."/>
        </authorList>
    </citation>
    <scope>NUCLEOTIDE SEQUENCE [LARGE SCALE GENOMIC DNA]</scope>
    <source>
        <strain evidence="2">MWYL1</strain>
    </source>
</reference>
<dbReference type="EMBL" id="CP000749">
    <property type="protein sequence ID" value="ABR70704.1"/>
    <property type="molecule type" value="Genomic_DNA"/>
</dbReference>
<protein>
    <recommendedName>
        <fullName evidence="3">Transposase IS200-like domain-containing protein</fullName>
    </recommendedName>
</protein>
<organism evidence="2">
    <name type="scientific">Marinomonas sp. (strain MWYL1)</name>
    <dbReference type="NCBI Taxonomy" id="400668"/>
    <lineage>
        <taxon>Bacteria</taxon>
        <taxon>Pseudomonadati</taxon>
        <taxon>Pseudomonadota</taxon>
        <taxon>Gammaproteobacteria</taxon>
        <taxon>Oceanospirillales</taxon>
        <taxon>Oceanospirillaceae</taxon>
        <taxon>Marinomonas</taxon>
    </lineage>
</organism>
<dbReference type="AlphaFoldDB" id="A6VW75"/>